<feature type="region of interest" description="Disordered" evidence="1">
    <location>
        <begin position="166"/>
        <end position="214"/>
    </location>
</feature>
<keyword evidence="2" id="KW-0472">Membrane</keyword>
<feature type="compositionally biased region" description="Polar residues" evidence="1">
    <location>
        <begin position="57"/>
        <end position="66"/>
    </location>
</feature>
<proteinExistence type="predicted"/>
<accession>A0A9Q0RUF1</accession>
<keyword evidence="2" id="KW-0812">Transmembrane</keyword>
<evidence type="ECO:0000256" key="1">
    <source>
        <dbReference type="SAM" id="MobiDB-lite"/>
    </source>
</evidence>
<feature type="compositionally biased region" description="Pro residues" evidence="1">
    <location>
        <begin position="68"/>
        <end position="78"/>
    </location>
</feature>
<evidence type="ECO:0000256" key="3">
    <source>
        <dbReference type="SAM" id="SignalP"/>
    </source>
</evidence>
<feature type="compositionally biased region" description="Polar residues" evidence="1">
    <location>
        <begin position="109"/>
        <end position="120"/>
    </location>
</feature>
<evidence type="ECO:0000313" key="5">
    <source>
        <dbReference type="Proteomes" id="UP001151699"/>
    </source>
</evidence>
<protein>
    <submittedName>
        <fullName evidence="4">Uncharacterized protein</fullName>
    </submittedName>
</protein>
<name>A0A9Q0RUF1_9DIPT</name>
<keyword evidence="3" id="KW-0732">Signal</keyword>
<comment type="caution">
    <text evidence="4">The sequence shown here is derived from an EMBL/GenBank/DDBJ whole genome shotgun (WGS) entry which is preliminary data.</text>
</comment>
<dbReference type="Proteomes" id="UP001151699">
    <property type="component" value="Unassembled WGS sequence"/>
</dbReference>
<evidence type="ECO:0000313" key="4">
    <source>
        <dbReference type="EMBL" id="KAJ6627597.1"/>
    </source>
</evidence>
<feature type="region of interest" description="Disordered" evidence="1">
    <location>
        <begin position="57"/>
        <end position="120"/>
    </location>
</feature>
<gene>
    <name evidence="4" type="ORF">Bhyg_16694</name>
</gene>
<keyword evidence="2" id="KW-1133">Transmembrane helix</keyword>
<feature type="non-terminal residue" evidence="4">
    <location>
        <position position="1"/>
    </location>
</feature>
<dbReference type="AlphaFoldDB" id="A0A9Q0RUF1"/>
<sequence>MVKEGVSVFLLYCALVNCVSAKLEPSTIEPFPDLYAMASTYPAASVVNYNASPNPQYSTNNYNHFNEPSPPTPSPSPQIPGNYQNMEYQEKPTKPQKTQKTQEDPIVGNDSTKPTTETYDYNSDLKNTLSTMKDNLGFITDTQRMLLNSFKVQQQQYNDIEEKLEAKDSDSQRSANYNYAPPPASPQPQYQSIPSLPPLPYSQQTNAQQAVHHHKHHILKKGLGKLLLKKRRNGRGRELAVIRRRSEAARLEKHAAMTLTYIRNGIMNALWTAVIVACVKLIPLLLFGFKLMFRSVLPLTGIALFGAGRGLFPQHHVK</sequence>
<organism evidence="4 5">
    <name type="scientific">Pseudolycoriella hygida</name>
    <dbReference type="NCBI Taxonomy" id="35572"/>
    <lineage>
        <taxon>Eukaryota</taxon>
        <taxon>Metazoa</taxon>
        <taxon>Ecdysozoa</taxon>
        <taxon>Arthropoda</taxon>
        <taxon>Hexapoda</taxon>
        <taxon>Insecta</taxon>
        <taxon>Pterygota</taxon>
        <taxon>Neoptera</taxon>
        <taxon>Endopterygota</taxon>
        <taxon>Diptera</taxon>
        <taxon>Nematocera</taxon>
        <taxon>Sciaroidea</taxon>
        <taxon>Sciaridae</taxon>
        <taxon>Pseudolycoriella</taxon>
    </lineage>
</organism>
<feature type="transmembrane region" description="Helical" evidence="2">
    <location>
        <begin position="296"/>
        <end position="312"/>
    </location>
</feature>
<reference evidence="4" key="1">
    <citation type="submission" date="2022-07" db="EMBL/GenBank/DDBJ databases">
        <authorList>
            <person name="Trinca V."/>
            <person name="Uliana J.V.C."/>
            <person name="Torres T.T."/>
            <person name="Ward R.J."/>
            <person name="Monesi N."/>
        </authorList>
    </citation>
    <scope>NUCLEOTIDE SEQUENCE</scope>
    <source>
        <strain evidence="4">HSMRA1968</strain>
        <tissue evidence="4">Whole embryos</tissue>
    </source>
</reference>
<keyword evidence="5" id="KW-1185">Reference proteome</keyword>
<feature type="signal peptide" evidence="3">
    <location>
        <begin position="1"/>
        <end position="21"/>
    </location>
</feature>
<evidence type="ECO:0000256" key="2">
    <source>
        <dbReference type="SAM" id="Phobius"/>
    </source>
</evidence>
<feature type="chain" id="PRO_5040449990" evidence="3">
    <location>
        <begin position="22"/>
        <end position="318"/>
    </location>
</feature>
<feature type="transmembrane region" description="Helical" evidence="2">
    <location>
        <begin position="269"/>
        <end position="289"/>
    </location>
</feature>
<dbReference type="OrthoDB" id="10574484at2759"/>
<dbReference type="EMBL" id="WJQU01003108">
    <property type="protein sequence ID" value="KAJ6627597.1"/>
    <property type="molecule type" value="Genomic_DNA"/>
</dbReference>